<gene>
    <name evidence="2" type="ORF">CCHLO57077_00003020</name>
</gene>
<feature type="compositionally biased region" description="Basic and acidic residues" evidence="1">
    <location>
        <begin position="13"/>
        <end position="66"/>
    </location>
</feature>
<feature type="compositionally biased region" description="Basic residues" evidence="1">
    <location>
        <begin position="1"/>
        <end position="12"/>
    </location>
</feature>
<proteinExistence type="predicted"/>
<evidence type="ECO:0000313" key="2">
    <source>
        <dbReference type="EMBL" id="CAI6096519.1"/>
    </source>
</evidence>
<sequence length="216" mass="25008">MADYHRRRPRHEPHREPRRENFYSLDRDYRDHGSRRPRARSPDYKRSKSLDPYDHHQEPPRSSTRDVHRRRNYSPSPDRRKYRHSTPSHQYPSSSRHPDRHSRRYDSPSLKHSPRRSSEHKDQHRAKSVPHKDDRLGQAAKAALDAAAIEAIRVRHHPGPWAGTKGARVATAAVGAAIIDRGINSRDPEERSTRHMIQSAIGGLAATRLLNGARKK</sequence>
<organism evidence="2 3">
    <name type="scientific">Clonostachys chloroleuca</name>
    <dbReference type="NCBI Taxonomy" id="1926264"/>
    <lineage>
        <taxon>Eukaryota</taxon>
        <taxon>Fungi</taxon>
        <taxon>Dikarya</taxon>
        <taxon>Ascomycota</taxon>
        <taxon>Pezizomycotina</taxon>
        <taxon>Sordariomycetes</taxon>
        <taxon>Hypocreomycetidae</taxon>
        <taxon>Hypocreales</taxon>
        <taxon>Bionectriaceae</taxon>
        <taxon>Clonostachys</taxon>
    </lineage>
</organism>
<comment type="caution">
    <text evidence="2">The sequence shown here is derived from an EMBL/GenBank/DDBJ whole genome shotgun (WGS) entry which is preliminary data.</text>
</comment>
<reference evidence="2" key="1">
    <citation type="submission" date="2023-01" db="EMBL/GenBank/DDBJ databases">
        <authorList>
            <person name="Piombo E."/>
        </authorList>
    </citation>
    <scope>NUCLEOTIDE SEQUENCE</scope>
</reference>
<evidence type="ECO:0000256" key="1">
    <source>
        <dbReference type="SAM" id="MobiDB-lite"/>
    </source>
</evidence>
<dbReference type="EMBL" id="CABFNP030001284">
    <property type="protein sequence ID" value="CAI6096519.1"/>
    <property type="molecule type" value="Genomic_DNA"/>
</dbReference>
<protein>
    <submittedName>
        <fullName evidence="2">Uncharacterized protein</fullName>
    </submittedName>
</protein>
<name>A0AA35MGR6_9HYPO</name>
<evidence type="ECO:0000313" key="3">
    <source>
        <dbReference type="Proteomes" id="UP001160390"/>
    </source>
</evidence>
<accession>A0AA35MGR6</accession>
<dbReference type="AlphaFoldDB" id="A0AA35MGR6"/>
<keyword evidence="3" id="KW-1185">Reference proteome</keyword>
<feature type="region of interest" description="Disordered" evidence="1">
    <location>
        <begin position="1"/>
        <end position="134"/>
    </location>
</feature>
<dbReference type="Proteomes" id="UP001160390">
    <property type="component" value="Unassembled WGS sequence"/>
</dbReference>